<evidence type="ECO:0000256" key="4">
    <source>
        <dbReference type="ARBA" id="ARBA00023163"/>
    </source>
</evidence>
<dbReference type="InterPro" id="IPR039425">
    <property type="entry name" value="RNA_pol_sigma-70-like"/>
</dbReference>
<feature type="domain" description="RNA polymerase sigma factor 70 region 4 type 2" evidence="6">
    <location>
        <begin position="122"/>
        <end position="173"/>
    </location>
</feature>
<keyword evidence="3" id="KW-0731">Sigma factor</keyword>
<dbReference type="GO" id="GO:0003677">
    <property type="term" value="F:DNA binding"/>
    <property type="evidence" value="ECO:0007669"/>
    <property type="project" value="InterPro"/>
</dbReference>
<dbReference type="InterPro" id="IPR036388">
    <property type="entry name" value="WH-like_DNA-bd_sf"/>
</dbReference>
<evidence type="ECO:0000256" key="3">
    <source>
        <dbReference type="ARBA" id="ARBA00023082"/>
    </source>
</evidence>
<dbReference type="InterPro" id="IPR014284">
    <property type="entry name" value="RNA_pol_sigma-70_dom"/>
</dbReference>
<keyword evidence="8" id="KW-1185">Reference proteome</keyword>
<accession>A0A420VTL0</accession>
<dbReference type="OrthoDB" id="9803470at2"/>
<dbReference type="GO" id="GO:0006352">
    <property type="term" value="P:DNA-templated transcription initiation"/>
    <property type="evidence" value="ECO:0007669"/>
    <property type="project" value="InterPro"/>
</dbReference>
<evidence type="ECO:0000259" key="6">
    <source>
        <dbReference type="Pfam" id="PF08281"/>
    </source>
</evidence>
<reference evidence="7 8" key="1">
    <citation type="submission" date="2018-10" db="EMBL/GenBank/DDBJ databases">
        <title>Sphingobacterium sp. M05W1-28.</title>
        <authorList>
            <person name="Cai H."/>
        </authorList>
    </citation>
    <scope>NUCLEOTIDE SEQUENCE [LARGE SCALE GENOMIC DNA]</scope>
    <source>
        <strain evidence="7 8">M05W1-28</strain>
    </source>
</reference>
<evidence type="ECO:0000313" key="8">
    <source>
        <dbReference type="Proteomes" id="UP000282423"/>
    </source>
</evidence>
<dbReference type="SUPFAM" id="SSF88659">
    <property type="entry name" value="Sigma3 and sigma4 domains of RNA polymerase sigma factors"/>
    <property type="match status" value="1"/>
</dbReference>
<dbReference type="Pfam" id="PF08281">
    <property type="entry name" value="Sigma70_r4_2"/>
    <property type="match status" value="1"/>
</dbReference>
<dbReference type="InterPro" id="IPR013324">
    <property type="entry name" value="RNA_pol_sigma_r3/r4-like"/>
</dbReference>
<evidence type="ECO:0000313" key="7">
    <source>
        <dbReference type="EMBL" id="RKO69696.1"/>
    </source>
</evidence>
<evidence type="ECO:0000256" key="1">
    <source>
        <dbReference type="ARBA" id="ARBA00010641"/>
    </source>
</evidence>
<comment type="caution">
    <text evidence="7">The sequence shown here is derived from an EMBL/GenBank/DDBJ whole genome shotgun (WGS) entry which is preliminary data.</text>
</comment>
<gene>
    <name evidence="7" type="ORF">D7322_20735</name>
</gene>
<organism evidence="7 8">
    <name type="scientific">Sphingobacterium puteale</name>
    <dbReference type="NCBI Taxonomy" id="2420510"/>
    <lineage>
        <taxon>Bacteria</taxon>
        <taxon>Pseudomonadati</taxon>
        <taxon>Bacteroidota</taxon>
        <taxon>Sphingobacteriia</taxon>
        <taxon>Sphingobacteriales</taxon>
        <taxon>Sphingobacteriaceae</taxon>
        <taxon>Sphingobacterium</taxon>
    </lineage>
</organism>
<dbReference type="AlphaFoldDB" id="A0A420VTL0"/>
<evidence type="ECO:0000256" key="2">
    <source>
        <dbReference type="ARBA" id="ARBA00023015"/>
    </source>
</evidence>
<sequence length="183" mass="21598">MAGSTFNNDIINKRGKVMNDFNLNVLIKEKRGLLNHFAAKFTNDPDEKEDLIQETWIRALKSLDNFVQHPKLMSWLYVIMKHTYINKYRKAKRVSEIQDTYIGLEGANNVVHNNGVNKFMAEDIEKAMCSLTPENYEIFRLFLEGYKYHEIASYFNMPEGTIKTRIHMSRKKLQKQLKLYKLN</sequence>
<dbReference type="InterPro" id="IPR013249">
    <property type="entry name" value="RNA_pol_sigma70_r4_t2"/>
</dbReference>
<dbReference type="Gene3D" id="1.10.10.10">
    <property type="entry name" value="Winged helix-like DNA-binding domain superfamily/Winged helix DNA-binding domain"/>
    <property type="match status" value="1"/>
</dbReference>
<dbReference type="Pfam" id="PF04542">
    <property type="entry name" value="Sigma70_r2"/>
    <property type="match status" value="1"/>
</dbReference>
<comment type="similarity">
    <text evidence="1">Belongs to the sigma-70 factor family. ECF subfamily.</text>
</comment>
<keyword evidence="4" id="KW-0804">Transcription</keyword>
<evidence type="ECO:0000259" key="5">
    <source>
        <dbReference type="Pfam" id="PF04542"/>
    </source>
</evidence>
<dbReference type="PANTHER" id="PTHR43133">
    <property type="entry name" value="RNA POLYMERASE ECF-TYPE SIGMA FACTO"/>
    <property type="match status" value="1"/>
</dbReference>
<dbReference type="GO" id="GO:0016987">
    <property type="term" value="F:sigma factor activity"/>
    <property type="evidence" value="ECO:0007669"/>
    <property type="project" value="UniProtKB-KW"/>
</dbReference>
<protein>
    <submittedName>
        <fullName evidence="7">RNA polymerase sigma factor</fullName>
    </submittedName>
</protein>
<feature type="domain" description="RNA polymerase sigma-70 region 2" evidence="5">
    <location>
        <begin position="26"/>
        <end position="93"/>
    </location>
</feature>
<dbReference type="SUPFAM" id="SSF88946">
    <property type="entry name" value="Sigma2 domain of RNA polymerase sigma factors"/>
    <property type="match status" value="1"/>
</dbReference>
<dbReference type="InterPro" id="IPR013325">
    <property type="entry name" value="RNA_pol_sigma_r2"/>
</dbReference>
<dbReference type="CDD" id="cd06171">
    <property type="entry name" value="Sigma70_r4"/>
    <property type="match status" value="1"/>
</dbReference>
<dbReference type="InterPro" id="IPR007627">
    <property type="entry name" value="RNA_pol_sigma70_r2"/>
</dbReference>
<proteinExistence type="inferred from homology"/>
<dbReference type="PANTHER" id="PTHR43133:SF25">
    <property type="entry name" value="RNA POLYMERASE SIGMA FACTOR RFAY-RELATED"/>
    <property type="match status" value="1"/>
</dbReference>
<dbReference type="Gene3D" id="1.10.1740.10">
    <property type="match status" value="1"/>
</dbReference>
<dbReference type="Proteomes" id="UP000282423">
    <property type="component" value="Unassembled WGS sequence"/>
</dbReference>
<dbReference type="EMBL" id="RBWS01000017">
    <property type="protein sequence ID" value="RKO69696.1"/>
    <property type="molecule type" value="Genomic_DNA"/>
</dbReference>
<keyword evidence="2" id="KW-0805">Transcription regulation</keyword>
<name>A0A420VTL0_9SPHI</name>
<dbReference type="NCBIfam" id="TIGR02937">
    <property type="entry name" value="sigma70-ECF"/>
    <property type="match status" value="1"/>
</dbReference>